<dbReference type="Gene3D" id="3.40.190.150">
    <property type="entry name" value="Bordetella uptake gene, domain 1"/>
    <property type="match status" value="1"/>
</dbReference>
<gene>
    <name evidence="3" type="ORF">D6Z83_12925</name>
    <name evidence="4" type="ORF">EBE87_24265</name>
</gene>
<evidence type="ECO:0000256" key="1">
    <source>
        <dbReference type="ARBA" id="ARBA00006987"/>
    </source>
</evidence>
<evidence type="ECO:0000313" key="3">
    <source>
        <dbReference type="EMBL" id="RKK03766.1"/>
    </source>
</evidence>
<dbReference type="PROSITE" id="PS51318">
    <property type="entry name" value="TAT"/>
    <property type="match status" value="1"/>
</dbReference>
<protein>
    <submittedName>
        <fullName evidence="3">Tripartite tricarboxylate transporter substrate binding protein</fullName>
    </submittedName>
</protein>
<dbReference type="PANTHER" id="PTHR42928:SF5">
    <property type="entry name" value="BLR1237 PROTEIN"/>
    <property type="match status" value="1"/>
</dbReference>
<name>A0A3A9JJ53_9PROT</name>
<dbReference type="Proteomes" id="UP000274097">
    <property type="component" value="Unassembled WGS sequence"/>
</dbReference>
<keyword evidence="5" id="KW-1185">Reference proteome</keyword>
<dbReference type="CDD" id="cd13578">
    <property type="entry name" value="PBP2_Bug27"/>
    <property type="match status" value="1"/>
</dbReference>
<accession>A0A3A9JJ53</accession>
<reference evidence="3 6" key="1">
    <citation type="submission" date="2018-09" db="EMBL/GenBank/DDBJ databases">
        <title>Roseomonas sp. nov., isolated from feces of Tibetan antelopes in the Qinghai-Tibet plateau, China.</title>
        <authorList>
            <person name="Tian Z."/>
        </authorList>
    </citation>
    <scope>NUCLEOTIDE SEQUENCE [LARGE SCALE GENOMIC DNA]</scope>
    <source>
        <strain evidence="4 5">Z23</strain>
        <strain evidence="3 6">Z24</strain>
    </source>
</reference>
<proteinExistence type="inferred from homology"/>
<sequence>MAKTPAGTRRRFLSAAAAGLALPALPRAAFSQGNWPDRPIRVIVPFGAGTSTDIMTRLVTPRMSQELGQPLVIENRAGAGGIVGSEAVAKSPPDGYNLCMGSIASHSVNASLMPRLPYDVLRDFTPVSLVTNAPNLLVVGPQVPARNLQEFLAWAREQGGKASYASAGNGTSSHLAGELLKQKTGIPMEHVPYRSGAQALTDVISGQVAMTVYQVTAVLPFVREGKLRALATTSAKRLEWTPDVPTVEEQGVTPFDVAAWHGLFAPAGLPAPLLERIYGALKVALNDPELRPKLNEQGLVPVGMPPTEFRPWLEADIAKWREVVRAGNIKPD</sequence>
<dbReference type="InParanoid" id="A0A3A9JJ53"/>
<dbReference type="Proteomes" id="UP000278036">
    <property type="component" value="Unassembled WGS sequence"/>
</dbReference>
<dbReference type="AlphaFoldDB" id="A0A3A9JJ53"/>
<organism evidence="3 6">
    <name type="scientific">Teichococcus wenyumeiae</name>
    <dbReference type="NCBI Taxonomy" id="2478470"/>
    <lineage>
        <taxon>Bacteria</taxon>
        <taxon>Pseudomonadati</taxon>
        <taxon>Pseudomonadota</taxon>
        <taxon>Alphaproteobacteria</taxon>
        <taxon>Acetobacterales</taxon>
        <taxon>Roseomonadaceae</taxon>
        <taxon>Roseomonas</taxon>
    </lineage>
</organism>
<dbReference type="Gene3D" id="3.40.190.10">
    <property type="entry name" value="Periplasmic binding protein-like II"/>
    <property type="match status" value="1"/>
</dbReference>
<evidence type="ECO:0000313" key="5">
    <source>
        <dbReference type="Proteomes" id="UP000274097"/>
    </source>
</evidence>
<feature type="chain" id="PRO_5017348617" evidence="2">
    <location>
        <begin position="29"/>
        <end position="332"/>
    </location>
</feature>
<keyword evidence="2" id="KW-0732">Signal</keyword>
<dbReference type="PIRSF" id="PIRSF017082">
    <property type="entry name" value="YflP"/>
    <property type="match status" value="1"/>
</dbReference>
<dbReference type="InterPro" id="IPR006311">
    <property type="entry name" value="TAT_signal"/>
</dbReference>
<comment type="caution">
    <text evidence="3">The sequence shown here is derived from an EMBL/GenBank/DDBJ whole genome shotgun (WGS) entry which is preliminary data.</text>
</comment>
<evidence type="ECO:0000256" key="2">
    <source>
        <dbReference type="SAM" id="SignalP"/>
    </source>
</evidence>
<comment type="similarity">
    <text evidence="1">Belongs to the UPF0065 (bug) family.</text>
</comment>
<dbReference type="Pfam" id="PF03401">
    <property type="entry name" value="TctC"/>
    <property type="match status" value="1"/>
</dbReference>
<dbReference type="InterPro" id="IPR005064">
    <property type="entry name" value="BUG"/>
</dbReference>
<dbReference type="OrthoDB" id="7374750at2"/>
<evidence type="ECO:0000313" key="4">
    <source>
        <dbReference type="EMBL" id="RMI17050.1"/>
    </source>
</evidence>
<dbReference type="SUPFAM" id="SSF53850">
    <property type="entry name" value="Periplasmic binding protein-like II"/>
    <property type="match status" value="1"/>
</dbReference>
<dbReference type="EMBL" id="RFLX01000040">
    <property type="protein sequence ID" value="RMI17050.1"/>
    <property type="molecule type" value="Genomic_DNA"/>
</dbReference>
<dbReference type="RefSeq" id="WP_120638712.1">
    <property type="nucleotide sequence ID" value="NZ_RAQU01000070.1"/>
</dbReference>
<evidence type="ECO:0000313" key="6">
    <source>
        <dbReference type="Proteomes" id="UP000278036"/>
    </source>
</evidence>
<dbReference type="InterPro" id="IPR042100">
    <property type="entry name" value="Bug_dom1"/>
</dbReference>
<feature type="signal peptide" evidence="2">
    <location>
        <begin position="1"/>
        <end position="28"/>
    </location>
</feature>
<dbReference type="PANTHER" id="PTHR42928">
    <property type="entry name" value="TRICARBOXYLATE-BINDING PROTEIN"/>
    <property type="match status" value="1"/>
</dbReference>
<dbReference type="EMBL" id="RAQU01000070">
    <property type="protein sequence ID" value="RKK03766.1"/>
    <property type="molecule type" value="Genomic_DNA"/>
</dbReference>